<evidence type="ECO:0000313" key="1">
    <source>
        <dbReference type="EMBL" id="KRG66490.1"/>
    </source>
</evidence>
<sequence length="320" mass="32978">MLSLLARKPWYLLALPAAVLLAVLGFRSGGGLHAADSQEMAAAMNVSVEQVSDATGAAADSQPGGRELSAAVGPGLPLDLRAAFEGGRGLFEYARQLRAAAAAGDAEAGWMVSRIYDYCGVYAMDPQGYALDSATLASMGLKDVPGLTAAREQVSQGCVGFTAADGLGRALILQQRRSSATAGNLAAEAALLSMGEPLRTDAAYRRGLVERVLNSQDPEAFLAVSTAMGVAAAGDSAYSGLVAGDQAAQLAWQLAACQLGLACGPGSALMTGYCANGGICSRDPDQDFETFVYDAAVSRQGMEKMNELVKSLRRARGGKQ</sequence>
<dbReference type="RefSeq" id="WP_057631478.1">
    <property type="nucleotide sequence ID" value="NZ_LDJI01000001.1"/>
</dbReference>
<reference evidence="1 2" key="1">
    <citation type="submission" date="2015-05" db="EMBL/GenBank/DDBJ databases">
        <title>Genome sequencing and analysis of members of genus Stenotrophomonas.</title>
        <authorList>
            <person name="Patil P.P."/>
            <person name="Midha S."/>
            <person name="Patil P.B."/>
        </authorList>
    </citation>
    <scope>NUCLEOTIDE SEQUENCE [LARGE SCALE GENOMIC DNA]</scope>
    <source>
        <strain evidence="1 2">DSM 18929</strain>
    </source>
</reference>
<name>A0A0R0CKB4_9GAMM</name>
<dbReference type="AlphaFoldDB" id="A0A0R0CKB4"/>
<protein>
    <submittedName>
        <fullName evidence="1">Uncharacterized protein</fullName>
    </submittedName>
</protein>
<dbReference type="STRING" id="405444.ABB26_00055"/>
<comment type="caution">
    <text evidence="1">The sequence shown here is derived from an EMBL/GenBank/DDBJ whole genome shotgun (WGS) entry which is preliminary data.</text>
</comment>
<dbReference type="Proteomes" id="UP000050864">
    <property type="component" value="Unassembled WGS sequence"/>
</dbReference>
<dbReference type="EMBL" id="LDJI01000001">
    <property type="protein sequence ID" value="KRG66490.1"/>
    <property type="molecule type" value="Genomic_DNA"/>
</dbReference>
<dbReference type="OrthoDB" id="5974221at2"/>
<gene>
    <name evidence="1" type="ORF">ABB26_00055</name>
</gene>
<dbReference type="PATRIC" id="fig|405444.3.peg.11"/>
<evidence type="ECO:0000313" key="2">
    <source>
        <dbReference type="Proteomes" id="UP000050864"/>
    </source>
</evidence>
<keyword evidence="2" id="KW-1185">Reference proteome</keyword>
<accession>A0A0R0CKB4</accession>
<proteinExistence type="predicted"/>
<organism evidence="1 2">
    <name type="scientific">Stenotrophomonas humi</name>
    <dbReference type="NCBI Taxonomy" id="405444"/>
    <lineage>
        <taxon>Bacteria</taxon>
        <taxon>Pseudomonadati</taxon>
        <taxon>Pseudomonadota</taxon>
        <taxon>Gammaproteobacteria</taxon>
        <taxon>Lysobacterales</taxon>
        <taxon>Lysobacteraceae</taxon>
        <taxon>Stenotrophomonas</taxon>
    </lineage>
</organism>